<dbReference type="GO" id="GO:0048254">
    <property type="term" value="P:snoRNA localization"/>
    <property type="evidence" value="ECO:0007669"/>
    <property type="project" value="TreeGrafter"/>
</dbReference>
<dbReference type="InterPro" id="IPR007529">
    <property type="entry name" value="Znf_HIT"/>
</dbReference>
<dbReference type="OrthoDB" id="272357at2759"/>
<feature type="region of interest" description="Disordered" evidence="8">
    <location>
        <begin position="319"/>
        <end position="454"/>
    </location>
</feature>
<comment type="caution">
    <text evidence="10">The sequence shown here is derived from an EMBL/GenBank/DDBJ whole genome shotgun (WGS) entry which is preliminary data.</text>
</comment>
<evidence type="ECO:0000313" key="11">
    <source>
        <dbReference type="Proteomes" id="UP000247409"/>
    </source>
</evidence>
<feature type="compositionally biased region" description="Polar residues" evidence="8">
    <location>
        <begin position="370"/>
        <end position="391"/>
    </location>
</feature>
<evidence type="ECO:0000256" key="4">
    <source>
        <dbReference type="ARBA" id="ARBA00022833"/>
    </source>
</evidence>
<feature type="compositionally biased region" description="Basic and acidic residues" evidence="8">
    <location>
        <begin position="486"/>
        <end position="512"/>
    </location>
</feature>
<keyword evidence="4" id="KW-0862">Zinc</keyword>
<evidence type="ECO:0000256" key="6">
    <source>
        <dbReference type="ARBA" id="ARBA00049654"/>
    </source>
</evidence>
<proteinExistence type="inferred from homology"/>
<evidence type="ECO:0000256" key="8">
    <source>
        <dbReference type="SAM" id="MobiDB-lite"/>
    </source>
</evidence>
<dbReference type="GO" id="GO:0000463">
    <property type="term" value="P:maturation of LSU-rRNA from tricistronic rRNA transcript (SSU-rRNA, 5.8S rRNA, LSU-rRNA)"/>
    <property type="evidence" value="ECO:0007669"/>
    <property type="project" value="TreeGrafter"/>
</dbReference>
<evidence type="ECO:0000256" key="1">
    <source>
        <dbReference type="ARBA" id="ARBA00022553"/>
    </source>
</evidence>
<dbReference type="GO" id="GO:0008270">
    <property type="term" value="F:zinc ion binding"/>
    <property type="evidence" value="ECO:0007669"/>
    <property type="project" value="UniProtKB-UniRule"/>
</dbReference>
<feature type="domain" description="HIT-type" evidence="9">
    <location>
        <begin position="7"/>
        <end position="45"/>
    </location>
</feature>
<dbReference type="EMBL" id="NBIV01000178">
    <property type="protein sequence ID" value="PXF42054.1"/>
    <property type="molecule type" value="Genomic_DNA"/>
</dbReference>
<dbReference type="PROSITE" id="PS51083">
    <property type="entry name" value="ZF_HIT"/>
    <property type="match status" value="1"/>
</dbReference>
<dbReference type="AlphaFoldDB" id="A0A2V3IIY1"/>
<dbReference type="GO" id="GO:0005634">
    <property type="term" value="C:nucleus"/>
    <property type="evidence" value="ECO:0007669"/>
    <property type="project" value="TreeGrafter"/>
</dbReference>
<comment type="function">
    <text evidence="5">Required for box C/D snoRNAs accumulation involved in snoRNA processing, snoRNA transport to the nucleolus and ribosome biogenesis.</text>
</comment>
<dbReference type="CDD" id="cd23023">
    <property type="entry name" value="zf-HIT_BCD1"/>
    <property type="match status" value="1"/>
</dbReference>
<dbReference type="InterPro" id="IPR051639">
    <property type="entry name" value="BCD1"/>
</dbReference>
<evidence type="ECO:0000256" key="7">
    <source>
        <dbReference type="PROSITE-ProRule" id="PRU00453"/>
    </source>
</evidence>
<feature type="compositionally biased region" description="Basic and acidic residues" evidence="8">
    <location>
        <begin position="556"/>
        <end position="574"/>
    </location>
</feature>
<reference evidence="10 11" key="1">
    <citation type="journal article" date="2018" name="Mol. Biol. Evol.">
        <title>Analysis of the draft genome of the red seaweed Gracilariopsis chorda provides insights into genome size evolution in Rhodophyta.</title>
        <authorList>
            <person name="Lee J."/>
            <person name="Yang E.C."/>
            <person name="Graf L."/>
            <person name="Yang J.H."/>
            <person name="Qiu H."/>
            <person name="Zel Zion U."/>
            <person name="Chan C.X."/>
            <person name="Stephens T.G."/>
            <person name="Weber A.P.M."/>
            <person name="Boo G.H."/>
            <person name="Boo S.M."/>
            <person name="Kim K.M."/>
            <person name="Shin Y."/>
            <person name="Jung M."/>
            <person name="Lee S.J."/>
            <person name="Yim H.S."/>
            <person name="Lee J.H."/>
            <person name="Bhattacharya D."/>
            <person name="Yoon H.S."/>
        </authorList>
    </citation>
    <scope>NUCLEOTIDE SEQUENCE [LARGE SCALE GENOMIC DNA]</scope>
    <source>
        <strain evidence="10 11">SKKU-2015</strain>
        <tissue evidence="10">Whole body</tissue>
    </source>
</reference>
<dbReference type="GO" id="GO:0000492">
    <property type="term" value="P:box C/D snoRNP assembly"/>
    <property type="evidence" value="ECO:0007669"/>
    <property type="project" value="TreeGrafter"/>
</dbReference>
<feature type="compositionally biased region" description="Acidic residues" evidence="8">
    <location>
        <begin position="513"/>
        <end position="530"/>
    </location>
</feature>
<keyword evidence="1" id="KW-0597">Phosphoprotein</keyword>
<dbReference type="STRING" id="448386.A0A2V3IIY1"/>
<dbReference type="Pfam" id="PF25790">
    <property type="entry name" value="BCD1"/>
    <property type="match status" value="1"/>
</dbReference>
<dbReference type="PANTHER" id="PTHR13483">
    <property type="entry name" value="BOX C_D SNORNA PROTEIN 1-RELATED"/>
    <property type="match status" value="1"/>
</dbReference>
<gene>
    <name evidence="10" type="ORF">BWQ96_08222</name>
</gene>
<dbReference type="GO" id="GO:0070761">
    <property type="term" value="C:pre-snoRNP complex"/>
    <property type="evidence" value="ECO:0007669"/>
    <property type="project" value="TreeGrafter"/>
</dbReference>
<evidence type="ECO:0000313" key="10">
    <source>
        <dbReference type="EMBL" id="PXF42054.1"/>
    </source>
</evidence>
<feature type="compositionally biased region" description="Acidic residues" evidence="8">
    <location>
        <begin position="656"/>
        <end position="666"/>
    </location>
</feature>
<dbReference type="Proteomes" id="UP000247409">
    <property type="component" value="Unassembled WGS sequence"/>
</dbReference>
<feature type="compositionally biased region" description="Acidic residues" evidence="8">
    <location>
        <begin position="539"/>
        <end position="555"/>
    </location>
</feature>
<protein>
    <submittedName>
        <fullName evidence="10">Box C/D snoRNA protein 1</fullName>
    </submittedName>
</protein>
<name>A0A2V3IIY1_9FLOR</name>
<feature type="region of interest" description="Disordered" evidence="8">
    <location>
        <begin position="243"/>
        <end position="270"/>
    </location>
</feature>
<organism evidence="10 11">
    <name type="scientific">Gracilariopsis chorda</name>
    <dbReference type="NCBI Taxonomy" id="448386"/>
    <lineage>
        <taxon>Eukaryota</taxon>
        <taxon>Rhodophyta</taxon>
        <taxon>Florideophyceae</taxon>
        <taxon>Rhodymeniophycidae</taxon>
        <taxon>Gracilariales</taxon>
        <taxon>Gracilariaceae</taxon>
        <taxon>Gracilariopsis</taxon>
    </lineage>
</organism>
<feature type="compositionally biased region" description="Basic and acidic residues" evidence="8">
    <location>
        <begin position="346"/>
        <end position="360"/>
    </location>
</feature>
<keyword evidence="11" id="KW-1185">Reference proteome</keyword>
<sequence length="713" mass="79908">MRRQMPCDSCARAGKVQVAQYRCPACARCSCSLACVKDHKTHYGCTGVRDKSAPVPKRDYNEHQVISDYSVLEEAKRKHDDVKRNRITNKVARPAAKKNVFDPIPRYKQVIMGEEAAQRGIDLRFMPPHFFRHRNNTSHVKPVDYCGEGQAGATRRPFERIMVWRVDIHFCGPGGGTRLVQIHDLDEDVNMADLLERAVQKLEMRKEPRLNGDVDQYLLYAGMSGSNLNAYLRNDSDLGRRRAEPSILPDLPSHKRRKLEDGSADPTAMDVDTRGFIPIDTDNTLRESLHGAMVVEYPILFVAPKGSSDDDHLQSATKSLFMKPEREVDDTFPCPALPTADVQADEGQRDCDQTDARMSDANESEAPQAGSAQNTGGRSAVHNPSHSNSNSEKVEIEAKPVTNQSMPSDSQVRGQKRKADDSGDSESEMSELEKNIVRRLTPRKMNGGKTGYSCEGKLKVVEPKKLSPVAFSMPKFRSVLPPVGYDKGDVRDEKDVQAGWKDQEADRRKGADFEESESGSENDSAEEEGSNVDNGVAGEDSEQMNEDFDDDESFDEADKSDGDEKDNESDRGSDENEEVNLEDEQEEEREEYEAVSKKLGEDGSPGQKRARHSATQDRPRPLKRRRFEDLEAVELRGEESVAEEREDEQVKASERDEVDEIAEDGDNEKKTQRAPAVSSPPPPFLQVDSVLLETRIPRRKKMPDQNGREPLIC</sequence>
<feature type="compositionally biased region" description="Basic and acidic residues" evidence="8">
    <location>
        <begin position="614"/>
        <end position="655"/>
    </location>
</feature>
<comment type="similarity">
    <text evidence="6">Belongs to the BCD1 family.</text>
</comment>
<keyword evidence="2" id="KW-0479">Metal-binding</keyword>
<keyword evidence="3 7" id="KW-0863">Zinc-finger</keyword>
<feature type="region of interest" description="Disordered" evidence="8">
    <location>
        <begin position="467"/>
        <end position="688"/>
    </location>
</feature>
<feature type="compositionally biased region" description="Acidic residues" evidence="8">
    <location>
        <begin position="575"/>
        <end position="591"/>
    </location>
</feature>
<dbReference type="Gene3D" id="3.30.60.190">
    <property type="match status" value="1"/>
</dbReference>
<evidence type="ECO:0000259" key="9">
    <source>
        <dbReference type="PROSITE" id="PS51083"/>
    </source>
</evidence>
<evidence type="ECO:0000256" key="3">
    <source>
        <dbReference type="ARBA" id="ARBA00022771"/>
    </source>
</evidence>
<evidence type="ECO:0000256" key="2">
    <source>
        <dbReference type="ARBA" id="ARBA00022723"/>
    </source>
</evidence>
<feature type="compositionally biased region" description="Basic and acidic residues" evidence="8">
    <location>
        <begin position="592"/>
        <end position="601"/>
    </location>
</feature>
<evidence type="ECO:0000256" key="5">
    <source>
        <dbReference type="ARBA" id="ARBA00049598"/>
    </source>
</evidence>
<feature type="compositionally biased region" description="Polar residues" evidence="8">
    <location>
        <begin position="401"/>
        <end position="413"/>
    </location>
</feature>
<accession>A0A2V3IIY1</accession>
<dbReference type="InterPro" id="IPR057721">
    <property type="entry name" value="BCD1_alpha/beta"/>
</dbReference>
<dbReference type="PANTHER" id="PTHR13483:SF3">
    <property type="entry name" value="BOX C_D SNORNA PROTEIN 1"/>
    <property type="match status" value="1"/>
</dbReference>
<dbReference type="SUPFAM" id="SSF144232">
    <property type="entry name" value="HIT/MYND zinc finger-like"/>
    <property type="match status" value="1"/>
</dbReference>